<dbReference type="AlphaFoldDB" id="A0A6C0JIN2"/>
<reference evidence="1" key="1">
    <citation type="journal article" date="2020" name="Nature">
        <title>Giant virus diversity and host interactions through global metagenomics.</title>
        <authorList>
            <person name="Schulz F."/>
            <person name="Roux S."/>
            <person name="Paez-Espino D."/>
            <person name="Jungbluth S."/>
            <person name="Walsh D.A."/>
            <person name="Denef V.J."/>
            <person name="McMahon K.D."/>
            <person name="Konstantinidis K.T."/>
            <person name="Eloe-Fadrosh E.A."/>
            <person name="Kyrpides N.C."/>
            <person name="Woyke T."/>
        </authorList>
    </citation>
    <scope>NUCLEOTIDE SEQUENCE</scope>
    <source>
        <strain evidence="1">GVMAG-M-3300027736-24</strain>
    </source>
</reference>
<sequence>MNIINCPHCNMYIIIEQLNCGIFRCGMYKNTNTQIDPHLPKIECDKLALEKTIYGCGKPFQIKNNIITVCDYI</sequence>
<organism evidence="1">
    <name type="scientific">viral metagenome</name>
    <dbReference type="NCBI Taxonomy" id="1070528"/>
    <lineage>
        <taxon>unclassified sequences</taxon>
        <taxon>metagenomes</taxon>
        <taxon>organismal metagenomes</taxon>
    </lineage>
</organism>
<name>A0A6C0JIN2_9ZZZZ</name>
<accession>A0A6C0JIN2</accession>
<protein>
    <submittedName>
        <fullName evidence="1">Uncharacterized protein</fullName>
    </submittedName>
</protein>
<proteinExistence type="predicted"/>
<dbReference type="EMBL" id="MN740417">
    <property type="protein sequence ID" value="QHU05542.1"/>
    <property type="molecule type" value="Genomic_DNA"/>
</dbReference>
<evidence type="ECO:0000313" key="1">
    <source>
        <dbReference type="EMBL" id="QHU05542.1"/>
    </source>
</evidence>